<dbReference type="NCBIfam" id="NF007135">
    <property type="entry name" value="PRK09581.1"/>
    <property type="match status" value="1"/>
</dbReference>
<keyword evidence="3" id="KW-0597">Phosphoprotein</keyword>
<evidence type="ECO:0000313" key="7">
    <source>
        <dbReference type="Proteomes" id="UP000199647"/>
    </source>
</evidence>
<organism evidence="6 7">
    <name type="scientific">Faunimonas pinastri</name>
    <dbReference type="NCBI Taxonomy" id="1855383"/>
    <lineage>
        <taxon>Bacteria</taxon>
        <taxon>Pseudomonadati</taxon>
        <taxon>Pseudomonadota</taxon>
        <taxon>Alphaproteobacteria</taxon>
        <taxon>Hyphomicrobiales</taxon>
        <taxon>Afifellaceae</taxon>
        <taxon>Faunimonas</taxon>
    </lineage>
</organism>
<dbReference type="CDD" id="cd01949">
    <property type="entry name" value="GGDEF"/>
    <property type="match status" value="1"/>
</dbReference>
<dbReference type="PROSITE" id="PS50110">
    <property type="entry name" value="RESPONSE_REGULATORY"/>
    <property type="match status" value="2"/>
</dbReference>
<dbReference type="Proteomes" id="UP000199647">
    <property type="component" value="Unassembled WGS sequence"/>
</dbReference>
<evidence type="ECO:0000259" key="5">
    <source>
        <dbReference type="PROSITE" id="PS50887"/>
    </source>
</evidence>
<dbReference type="InterPro" id="IPR029787">
    <property type="entry name" value="Nucleotide_cyclase"/>
</dbReference>
<feature type="domain" description="GGDEF" evidence="5">
    <location>
        <begin position="317"/>
        <end position="451"/>
    </location>
</feature>
<comment type="catalytic activity">
    <reaction evidence="2">
        <text>2 GTP = 3',3'-c-di-GMP + 2 diphosphate</text>
        <dbReference type="Rhea" id="RHEA:24898"/>
        <dbReference type="ChEBI" id="CHEBI:33019"/>
        <dbReference type="ChEBI" id="CHEBI:37565"/>
        <dbReference type="ChEBI" id="CHEBI:58805"/>
        <dbReference type="EC" id="2.7.7.65"/>
    </reaction>
</comment>
<dbReference type="Gene3D" id="3.30.70.270">
    <property type="match status" value="1"/>
</dbReference>
<comment type="caution">
    <text evidence="3">Lacks conserved residue(s) required for the propagation of feature annotation.</text>
</comment>
<dbReference type="GO" id="GO:0052621">
    <property type="term" value="F:diguanylate cyclase activity"/>
    <property type="evidence" value="ECO:0007669"/>
    <property type="project" value="UniProtKB-EC"/>
</dbReference>
<dbReference type="InterPro" id="IPR001789">
    <property type="entry name" value="Sig_transdc_resp-reg_receiver"/>
</dbReference>
<dbReference type="CDD" id="cd17538">
    <property type="entry name" value="REC_D1_PleD-like"/>
    <property type="match status" value="1"/>
</dbReference>
<accession>A0A1H9CGD8</accession>
<dbReference type="PANTHER" id="PTHR45138:SF9">
    <property type="entry name" value="DIGUANYLATE CYCLASE DGCM-RELATED"/>
    <property type="match status" value="1"/>
</dbReference>
<dbReference type="SUPFAM" id="SSF55073">
    <property type="entry name" value="Nucleotide cyclase"/>
    <property type="match status" value="1"/>
</dbReference>
<dbReference type="OrthoDB" id="9812260at2"/>
<proteinExistence type="predicted"/>
<dbReference type="SMART" id="SM00448">
    <property type="entry name" value="REC"/>
    <property type="match status" value="2"/>
</dbReference>
<keyword evidence="7" id="KW-1185">Reference proteome</keyword>
<name>A0A1H9CGD8_9HYPH</name>
<reference evidence="6 7" key="1">
    <citation type="submission" date="2016-10" db="EMBL/GenBank/DDBJ databases">
        <authorList>
            <person name="de Groot N.N."/>
        </authorList>
    </citation>
    <scope>NUCLEOTIDE SEQUENCE [LARGE SCALE GENOMIC DNA]</scope>
    <source>
        <strain evidence="6 7">A52C2</strain>
    </source>
</reference>
<dbReference type="FunFam" id="3.30.70.270:FF:000001">
    <property type="entry name" value="Diguanylate cyclase domain protein"/>
    <property type="match status" value="1"/>
</dbReference>
<sequence length="451" mass="50288">MTARILVVDDVPANVRLLEARLRAEYYEVRTALNGTDALEIARRERLDLVLLDVMMPDMTGFEVCRRLKQESATADVPVIMVTALDGIEDRVKGLESGADDFLTKPVGDVALLTRVRSLLRLKTVADELSLRATSVHGNHRDFMRLADLGGRILMVDDRETSSRKIQQALSSAFTLERANDAADALSRAIEHDYDLLVVSLSLEGADGLRLCSQFRTIDRARYTPVLLITDPDENARLLRALDLGVNDYIVRPVDANEMRARVRTQLRRKKFSDRLTDMVSSAMELSITDPLTGLYNRRHLDTQLRSMVAIAEETGKPLSLLIFDIDFFKGINDRYGHDAGDDVLREFATRMRKGVRGIDLVARFGGEEFVVAMPETDAHVAAFIADRLRRDIDRAPFATRTGDQIPVTVSIGVAEHLGQGDTIETLVRRADQALYSAKRGGRNRVVEAAA</sequence>
<dbReference type="STRING" id="1855383.SAMN05216548_102145"/>
<dbReference type="GO" id="GO:0000160">
    <property type="term" value="P:phosphorelay signal transduction system"/>
    <property type="evidence" value="ECO:0007669"/>
    <property type="project" value="InterPro"/>
</dbReference>
<dbReference type="AlphaFoldDB" id="A0A1H9CGD8"/>
<dbReference type="GO" id="GO:1902201">
    <property type="term" value="P:negative regulation of bacterial-type flagellum-dependent cell motility"/>
    <property type="evidence" value="ECO:0007669"/>
    <property type="project" value="TreeGrafter"/>
</dbReference>
<dbReference type="SUPFAM" id="SSF52172">
    <property type="entry name" value="CheY-like"/>
    <property type="match status" value="2"/>
</dbReference>
<feature type="domain" description="Response regulatory" evidence="4">
    <location>
        <begin position="4"/>
        <end position="120"/>
    </location>
</feature>
<evidence type="ECO:0000256" key="1">
    <source>
        <dbReference type="ARBA" id="ARBA00012528"/>
    </source>
</evidence>
<dbReference type="InterPro" id="IPR000160">
    <property type="entry name" value="GGDEF_dom"/>
</dbReference>
<evidence type="ECO:0000256" key="3">
    <source>
        <dbReference type="PROSITE-ProRule" id="PRU00169"/>
    </source>
</evidence>
<dbReference type="GO" id="GO:0043709">
    <property type="term" value="P:cell adhesion involved in single-species biofilm formation"/>
    <property type="evidence" value="ECO:0007669"/>
    <property type="project" value="TreeGrafter"/>
</dbReference>
<evidence type="ECO:0000313" key="6">
    <source>
        <dbReference type="EMBL" id="SEQ00232.1"/>
    </source>
</evidence>
<dbReference type="InterPro" id="IPR011006">
    <property type="entry name" value="CheY-like_superfamily"/>
</dbReference>
<dbReference type="GO" id="GO:0005886">
    <property type="term" value="C:plasma membrane"/>
    <property type="evidence" value="ECO:0007669"/>
    <property type="project" value="TreeGrafter"/>
</dbReference>
<dbReference type="SMART" id="SM00267">
    <property type="entry name" value="GGDEF"/>
    <property type="match status" value="1"/>
</dbReference>
<dbReference type="Pfam" id="PF00990">
    <property type="entry name" value="GGDEF"/>
    <property type="match status" value="1"/>
</dbReference>
<evidence type="ECO:0000256" key="2">
    <source>
        <dbReference type="ARBA" id="ARBA00034247"/>
    </source>
</evidence>
<dbReference type="PANTHER" id="PTHR45138">
    <property type="entry name" value="REGULATORY COMPONENTS OF SENSORY TRANSDUCTION SYSTEM"/>
    <property type="match status" value="1"/>
</dbReference>
<dbReference type="NCBIfam" id="TIGR00254">
    <property type="entry name" value="GGDEF"/>
    <property type="match status" value="1"/>
</dbReference>
<feature type="modified residue" description="4-aspartylphosphate" evidence="3">
    <location>
        <position position="53"/>
    </location>
</feature>
<gene>
    <name evidence="6" type="ORF">SAMN05216548_102145</name>
</gene>
<dbReference type="Pfam" id="PF00072">
    <property type="entry name" value="Response_reg"/>
    <property type="match status" value="2"/>
</dbReference>
<dbReference type="EMBL" id="FOFG01000002">
    <property type="protein sequence ID" value="SEQ00232.1"/>
    <property type="molecule type" value="Genomic_DNA"/>
</dbReference>
<dbReference type="PROSITE" id="PS50887">
    <property type="entry name" value="GGDEF"/>
    <property type="match status" value="1"/>
</dbReference>
<dbReference type="InterPro" id="IPR043128">
    <property type="entry name" value="Rev_trsase/Diguanyl_cyclase"/>
</dbReference>
<dbReference type="FunFam" id="3.40.50.2300:FF:000574">
    <property type="entry name" value="Response regulator PleD"/>
    <property type="match status" value="1"/>
</dbReference>
<dbReference type="RefSeq" id="WP_092495321.1">
    <property type="nucleotide sequence ID" value="NZ_FOFG01000002.1"/>
</dbReference>
<feature type="domain" description="Response regulatory" evidence="4">
    <location>
        <begin position="152"/>
        <end position="267"/>
    </location>
</feature>
<dbReference type="EC" id="2.7.7.65" evidence="1"/>
<dbReference type="InterPro" id="IPR050469">
    <property type="entry name" value="Diguanylate_Cyclase"/>
</dbReference>
<dbReference type="Gene3D" id="3.40.50.2300">
    <property type="match status" value="2"/>
</dbReference>
<evidence type="ECO:0000259" key="4">
    <source>
        <dbReference type="PROSITE" id="PS50110"/>
    </source>
</evidence>
<protein>
    <recommendedName>
        <fullName evidence="1">diguanylate cyclase</fullName>
        <ecNumber evidence="1">2.7.7.65</ecNumber>
    </recommendedName>
</protein>